<proteinExistence type="predicted"/>
<name>A0A117NHY9_PICGL</name>
<dbReference type="EMBL" id="LKAM01000004">
    <property type="protein sequence ID" value="KUM49070.1"/>
    <property type="molecule type" value="Genomic_DNA"/>
</dbReference>
<comment type="caution">
    <text evidence="1">The sequence shown here is derived from an EMBL/GenBank/DDBJ whole genome shotgun (WGS) entry which is preliminary data.</text>
</comment>
<sequence length="59" mass="6039">MDFFLSVSMIGRMDSSAWLGYSAGLLGLGYSVSFGWAGSSTGELLGGIGYRAGLLGRAA</sequence>
<keyword evidence="1" id="KW-0496">Mitochondrion</keyword>
<protein>
    <submittedName>
        <fullName evidence="1">Uncharacterized protein</fullName>
    </submittedName>
</protein>
<dbReference type="AlphaFoldDB" id="A0A117NHY9"/>
<gene>
    <name evidence="1" type="ORF">ABT39_MTgene4407</name>
</gene>
<reference evidence="1" key="1">
    <citation type="journal article" date="2015" name="Genome Biol. Evol.">
        <title>Organellar Genomes of White Spruce (Picea glauca): Assembly and Annotation.</title>
        <authorList>
            <person name="Jackman S.D."/>
            <person name="Warren R.L."/>
            <person name="Gibb E.A."/>
            <person name="Vandervalk B.P."/>
            <person name="Mohamadi H."/>
            <person name="Chu J."/>
            <person name="Raymond A."/>
            <person name="Pleasance S."/>
            <person name="Coope R."/>
            <person name="Wildung M.R."/>
            <person name="Ritland C.E."/>
            <person name="Bousquet J."/>
            <person name="Jones S.J."/>
            <person name="Bohlmann J."/>
            <person name="Birol I."/>
        </authorList>
    </citation>
    <scope>NUCLEOTIDE SEQUENCE [LARGE SCALE GENOMIC DNA]</scope>
    <source>
        <tissue evidence="1">Flushing bud</tissue>
    </source>
</reference>
<accession>A0A117NHY9</accession>
<geneLocation type="mitochondrion" evidence="1"/>
<organism evidence="1">
    <name type="scientific">Picea glauca</name>
    <name type="common">White spruce</name>
    <name type="synonym">Pinus glauca</name>
    <dbReference type="NCBI Taxonomy" id="3330"/>
    <lineage>
        <taxon>Eukaryota</taxon>
        <taxon>Viridiplantae</taxon>
        <taxon>Streptophyta</taxon>
        <taxon>Embryophyta</taxon>
        <taxon>Tracheophyta</taxon>
        <taxon>Spermatophyta</taxon>
        <taxon>Pinopsida</taxon>
        <taxon>Pinidae</taxon>
        <taxon>Conifers I</taxon>
        <taxon>Pinales</taxon>
        <taxon>Pinaceae</taxon>
        <taxon>Picea</taxon>
    </lineage>
</organism>
<evidence type="ECO:0000313" key="1">
    <source>
        <dbReference type="EMBL" id="KUM49070.1"/>
    </source>
</evidence>